<reference evidence="10 11" key="1">
    <citation type="submission" date="2021-01" db="EMBL/GenBank/DDBJ databases">
        <title>Genomic Encyclopedia of Type Strains, Phase IV (KMG-IV): sequencing the most valuable type-strain genomes for metagenomic binning, comparative biology and taxonomic classification.</title>
        <authorList>
            <person name="Goeker M."/>
        </authorList>
    </citation>
    <scope>NUCLEOTIDE SEQUENCE [LARGE SCALE GENOMIC DNA]</scope>
    <source>
        <strain evidence="10 11">DSM 23711</strain>
    </source>
</reference>
<dbReference type="PANTHER" id="PTHR43033">
    <property type="entry name" value="TRNA(ILE)-LYSIDINE SYNTHASE-RELATED"/>
    <property type="match status" value="1"/>
</dbReference>
<dbReference type="RefSeq" id="WP_204501834.1">
    <property type="nucleotide sequence ID" value="NZ_JAFBDR010000027.1"/>
</dbReference>
<keyword evidence="4 8" id="KW-0819">tRNA processing</keyword>
<keyword evidence="5 8" id="KW-0547">Nucleotide-binding</keyword>
<keyword evidence="6 8" id="KW-0067">ATP-binding</keyword>
<accession>A0ABS2N4U4</accession>
<dbReference type="SUPFAM" id="SSF52402">
    <property type="entry name" value="Adenine nucleotide alpha hydrolases-like"/>
    <property type="match status" value="1"/>
</dbReference>
<keyword evidence="3 8" id="KW-0436">Ligase</keyword>
<evidence type="ECO:0000256" key="6">
    <source>
        <dbReference type="ARBA" id="ARBA00022840"/>
    </source>
</evidence>
<dbReference type="Gene3D" id="3.30.465.60">
    <property type="match status" value="1"/>
</dbReference>
<dbReference type="CDD" id="cd01992">
    <property type="entry name" value="TilS_N"/>
    <property type="match status" value="1"/>
</dbReference>
<dbReference type="SMART" id="SM00977">
    <property type="entry name" value="TilS_C"/>
    <property type="match status" value="1"/>
</dbReference>
<gene>
    <name evidence="8" type="primary">tilS</name>
    <name evidence="10" type="ORF">JOC48_003719</name>
</gene>
<proteinExistence type="inferred from homology"/>
<dbReference type="Pfam" id="PF01171">
    <property type="entry name" value="ATP_bind_3"/>
    <property type="match status" value="1"/>
</dbReference>
<dbReference type="GO" id="GO:0032267">
    <property type="term" value="F:tRNA(Ile)-lysidine synthase activity"/>
    <property type="evidence" value="ECO:0007669"/>
    <property type="project" value="UniProtKB-EC"/>
</dbReference>
<comment type="domain">
    <text evidence="8">The N-terminal region contains the highly conserved SGGXDS motif, predicted to be a P-loop motif involved in ATP binding.</text>
</comment>
<protein>
    <recommendedName>
        <fullName evidence="8">tRNA(Ile)-lysidine synthase</fullName>
        <ecNumber evidence="8">6.3.4.19</ecNumber>
    </recommendedName>
    <alternativeName>
        <fullName evidence="8">tRNA(Ile)-2-lysyl-cytidine synthase</fullName>
    </alternativeName>
    <alternativeName>
        <fullName evidence="8">tRNA(Ile)-lysidine synthetase</fullName>
    </alternativeName>
</protein>
<comment type="catalytic activity">
    <reaction evidence="7 8">
        <text>cytidine(34) in tRNA(Ile2) + L-lysine + ATP = lysidine(34) in tRNA(Ile2) + AMP + diphosphate + H(+)</text>
        <dbReference type="Rhea" id="RHEA:43744"/>
        <dbReference type="Rhea" id="RHEA-COMP:10625"/>
        <dbReference type="Rhea" id="RHEA-COMP:10670"/>
        <dbReference type="ChEBI" id="CHEBI:15378"/>
        <dbReference type="ChEBI" id="CHEBI:30616"/>
        <dbReference type="ChEBI" id="CHEBI:32551"/>
        <dbReference type="ChEBI" id="CHEBI:33019"/>
        <dbReference type="ChEBI" id="CHEBI:82748"/>
        <dbReference type="ChEBI" id="CHEBI:83665"/>
        <dbReference type="ChEBI" id="CHEBI:456215"/>
        <dbReference type="EC" id="6.3.4.19"/>
    </reaction>
</comment>
<dbReference type="InterPro" id="IPR012094">
    <property type="entry name" value="tRNA_Ile_lys_synt"/>
</dbReference>
<evidence type="ECO:0000256" key="1">
    <source>
        <dbReference type="ARBA" id="ARBA00004496"/>
    </source>
</evidence>
<dbReference type="InterPro" id="IPR012795">
    <property type="entry name" value="tRNA_Ile_lys_synt_N"/>
</dbReference>
<evidence type="ECO:0000313" key="10">
    <source>
        <dbReference type="EMBL" id="MBM7573170.1"/>
    </source>
</evidence>
<sequence length="463" mass="54202">MDKEVLKFIKRHSLLHRNATVLVGVSGGPDSMALLHFLYTIKEEYNLRLVALSIDHGLRGNESKEDVRYVEKVCNKWKIEFIETFLDVQSYKDKERKGTQLAARELRYQFFKEKMEAYQADYLALGHHGDDQVETILMKVIRGANPQGVTGITVKRPFSNGFLVRPLLCVSKQIIEEYCSENEIDPRRDPSNKETIYTRNYFRIHILPLLKRQNPSLHKTFQRLSEAALHDQRYLEEQARQLIDEIVHFNDEKGEVSFEWIRFVEYPFALQRRSFHLILNYLYDEVPDDLYYVHEDLFFDLIHNEKANVSVDMPKNLKMVKAYQTILFYFEDQSNQTSYRNWLQIPGKVVLPDGASIIASITDNPEEDSKFVMSLPFNDNIKPPLIVRSRQAGDKLKVRGLNGSKKVKDIFIDEKIPRQLRDSWPLVVDQEGNILWLVGIRKGYSSNNSKSRDYLRLQYVKAT</sequence>
<dbReference type="InterPro" id="IPR011063">
    <property type="entry name" value="TilS/TtcA_N"/>
</dbReference>
<name>A0ABS2N4U4_9BACI</name>
<comment type="subcellular location">
    <subcellularLocation>
        <location evidence="1 8">Cytoplasm</location>
    </subcellularLocation>
</comment>
<evidence type="ECO:0000313" key="11">
    <source>
        <dbReference type="Proteomes" id="UP001296943"/>
    </source>
</evidence>
<feature type="binding site" evidence="8">
    <location>
        <begin position="26"/>
        <end position="31"/>
    </location>
    <ligand>
        <name>ATP</name>
        <dbReference type="ChEBI" id="CHEBI:30616"/>
    </ligand>
</feature>
<evidence type="ECO:0000256" key="2">
    <source>
        <dbReference type="ARBA" id="ARBA00022490"/>
    </source>
</evidence>
<dbReference type="Gene3D" id="3.40.50.620">
    <property type="entry name" value="HUPs"/>
    <property type="match status" value="1"/>
</dbReference>
<dbReference type="InterPro" id="IPR014729">
    <property type="entry name" value="Rossmann-like_a/b/a_fold"/>
</dbReference>
<comment type="similarity">
    <text evidence="8">Belongs to the tRNA(Ile)-lysidine synthase family.</text>
</comment>
<dbReference type="SUPFAM" id="SSF56037">
    <property type="entry name" value="PheT/TilS domain"/>
    <property type="match status" value="1"/>
</dbReference>
<evidence type="ECO:0000256" key="3">
    <source>
        <dbReference type="ARBA" id="ARBA00022598"/>
    </source>
</evidence>
<evidence type="ECO:0000256" key="4">
    <source>
        <dbReference type="ARBA" id="ARBA00022694"/>
    </source>
</evidence>
<dbReference type="EC" id="6.3.4.19" evidence="8"/>
<dbReference type="HAMAP" id="MF_01161">
    <property type="entry name" value="tRNA_Ile_lys_synt"/>
    <property type="match status" value="1"/>
</dbReference>
<comment type="function">
    <text evidence="8">Ligates lysine onto the cytidine present at position 34 of the AUA codon-specific tRNA(Ile) that contains the anticodon CAU, in an ATP-dependent manner. Cytidine is converted to lysidine, thus changing the amino acid specificity of the tRNA from methionine to isoleucine.</text>
</comment>
<dbReference type="EMBL" id="JAFBDR010000027">
    <property type="protein sequence ID" value="MBM7573170.1"/>
    <property type="molecule type" value="Genomic_DNA"/>
</dbReference>
<keyword evidence="11" id="KW-1185">Reference proteome</keyword>
<evidence type="ECO:0000259" key="9">
    <source>
        <dbReference type="SMART" id="SM00977"/>
    </source>
</evidence>
<dbReference type="Pfam" id="PF11734">
    <property type="entry name" value="TilS_C"/>
    <property type="match status" value="1"/>
</dbReference>
<evidence type="ECO:0000256" key="7">
    <source>
        <dbReference type="ARBA" id="ARBA00048539"/>
    </source>
</evidence>
<dbReference type="InterPro" id="IPR012796">
    <property type="entry name" value="Lysidine-tRNA-synth_C"/>
</dbReference>
<comment type="caution">
    <text evidence="10">The sequence shown here is derived from an EMBL/GenBank/DDBJ whole genome shotgun (WGS) entry which is preliminary data.</text>
</comment>
<dbReference type="PANTHER" id="PTHR43033:SF1">
    <property type="entry name" value="TRNA(ILE)-LYSIDINE SYNTHASE-RELATED"/>
    <property type="match status" value="1"/>
</dbReference>
<evidence type="ECO:0000256" key="5">
    <source>
        <dbReference type="ARBA" id="ARBA00022741"/>
    </source>
</evidence>
<organism evidence="10 11">
    <name type="scientific">Aquibacillus albus</name>
    <dbReference type="NCBI Taxonomy" id="1168171"/>
    <lineage>
        <taxon>Bacteria</taxon>
        <taxon>Bacillati</taxon>
        <taxon>Bacillota</taxon>
        <taxon>Bacilli</taxon>
        <taxon>Bacillales</taxon>
        <taxon>Bacillaceae</taxon>
        <taxon>Aquibacillus</taxon>
    </lineage>
</organism>
<dbReference type="NCBIfam" id="TIGR02432">
    <property type="entry name" value="lysidine_TilS_N"/>
    <property type="match status" value="1"/>
</dbReference>
<keyword evidence="2 8" id="KW-0963">Cytoplasm</keyword>
<dbReference type="SUPFAM" id="SSF82829">
    <property type="entry name" value="MesJ substrate recognition domain-like"/>
    <property type="match status" value="1"/>
</dbReference>
<dbReference type="Proteomes" id="UP001296943">
    <property type="component" value="Unassembled WGS sequence"/>
</dbReference>
<feature type="domain" description="Lysidine-tRNA(Ile) synthetase C-terminal" evidence="9">
    <location>
        <begin position="385"/>
        <end position="457"/>
    </location>
</feature>
<dbReference type="NCBIfam" id="TIGR02433">
    <property type="entry name" value="lysidine_TilS_C"/>
    <property type="match status" value="1"/>
</dbReference>
<evidence type="ECO:0000256" key="8">
    <source>
        <dbReference type="HAMAP-Rule" id="MF_01161"/>
    </source>
</evidence>